<dbReference type="PROSITE" id="PS50060">
    <property type="entry name" value="MAM_2"/>
    <property type="match status" value="1"/>
</dbReference>
<dbReference type="NCBIfam" id="TIGR04183">
    <property type="entry name" value="Por_Secre_tail"/>
    <property type="match status" value="1"/>
</dbReference>
<dbReference type="InterPro" id="IPR035986">
    <property type="entry name" value="PKD_dom_sf"/>
</dbReference>
<dbReference type="InterPro" id="IPR008754">
    <property type="entry name" value="Peptidase_M43"/>
</dbReference>
<feature type="signal peptide" evidence="2">
    <location>
        <begin position="1"/>
        <end position="27"/>
    </location>
</feature>
<dbReference type="Pfam" id="PF18962">
    <property type="entry name" value="Por_Secre_tail"/>
    <property type="match status" value="1"/>
</dbReference>
<keyword evidence="1 2" id="KW-0732">Signal</keyword>
<dbReference type="GO" id="GO:0004553">
    <property type="term" value="F:hydrolase activity, hydrolyzing O-glycosyl compounds"/>
    <property type="evidence" value="ECO:0007669"/>
    <property type="project" value="UniProtKB-ARBA"/>
</dbReference>
<dbReference type="InterPro" id="IPR013783">
    <property type="entry name" value="Ig-like_fold"/>
</dbReference>
<evidence type="ECO:0000259" key="3">
    <source>
        <dbReference type="PROSITE" id="PS50060"/>
    </source>
</evidence>
<dbReference type="Proteomes" id="UP000291142">
    <property type="component" value="Unassembled WGS sequence"/>
</dbReference>
<dbReference type="GO" id="GO:0008237">
    <property type="term" value="F:metallopeptidase activity"/>
    <property type="evidence" value="ECO:0007669"/>
    <property type="project" value="InterPro"/>
</dbReference>
<dbReference type="AlphaFoldDB" id="A0A4Q9FI43"/>
<evidence type="ECO:0000256" key="2">
    <source>
        <dbReference type="SAM" id="SignalP"/>
    </source>
</evidence>
<proteinExistence type="predicted"/>
<sequence>MCPMKFCPNLSIVVLAIFMSFVQYNYAQNSSNFCGTEITDESLSYFQSFQDNIKLYEKEFAALTATARKSGANKNSTPTVLNSIPVKAHIIRPSDGNGGLSLKGLYDAIGDLNEIYADAYMEFFLCEEVNYIDNDDFYYEFSRSKEADLTADNYTHGVINIYFTQYVEVKPGVSLCGYSNTFGGSDVVVMNNGCGLNGTSLAHEIGHFFSLMHTHGPDNHALTTELVDGSNCDTDGDMICDTPADPGLGTDCVNNDCEYTGNLKDANGDVYTPDTKNIMSYSRSSCKSYFSEQQLARIYAFYKSARQYLSCPSANVNFTADNYQECGDELTVQFTDLSIGATSWQWDVDGDNVVDYTEQHPTHTYSEGIYDVTLTVSVGNLVYKNGDENESAPTGLISKTFSQVIKVGTHEDSSMNIGFDTFDFASSNGWSAIDVSGNGFNWLVNSGETISSDTGPMLDKTSGKTSGKYIYVEASGSKEGDVAEFISPCISVNEKNALLEFYYHMFGDNIGELHIDIETPNGYFDDVIAPLIGEQQTNQTEDFIAQSINLSRFYGQTINIHFRAVRGDGWAGDIAIDGISIKGNAVTQKGNDTPALKLFPNPVTDNILNIVSTSKKKNAEDYFTVSNLVGQVFLKGSLQDSRQINVSQLPKGSYLVTVVNGKNIEVKQFIK</sequence>
<evidence type="ECO:0000313" key="5">
    <source>
        <dbReference type="Proteomes" id="UP000291142"/>
    </source>
</evidence>
<dbReference type="PANTHER" id="PTHR23282">
    <property type="entry name" value="APICAL ENDOSOMAL GLYCOPROTEIN PRECURSOR"/>
    <property type="match status" value="1"/>
</dbReference>
<dbReference type="PANTHER" id="PTHR23282:SF101">
    <property type="entry name" value="MAM DOMAIN-CONTAINING PROTEIN"/>
    <property type="match status" value="1"/>
</dbReference>
<organism evidence="4 5">
    <name type="scientific">Hyunsoonleella flava</name>
    <dbReference type="NCBI Taxonomy" id="2527939"/>
    <lineage>
        <taxon>Bacteria</taxon>
        <taxon>Pseudomonadati</taxon>
        <taxon>Bacteroidota</taxon>
        <taxon>Flavobacteriia</taxon>
        <taxon>Flavobacteriales</taxon>
        <taxon>Flavobacteriaceae</taxon>
    </lineage>
</organism>
<keyword evidence="5" id="KW-1185">Reference proteome</keyword>
<protein>
    <submittedName>
        <fullName evidence="4">T9SS type A sorting domain-containing protein</fullName>
    </submittedName>
</protein>
<dbReference type="SUPFAM" id="SSF49899">
    <property type="entry name" value="Concanavalin A-like lectins/glucanases"/>
    <property type="match status" value="1"/>
</dbReference>
<dbReference type="GO" id="GO:0016020">
    <property type="term" value="C:membrane"/>
    <property type="evidence" value="ECO:0007669"/>
    <property type="project" value="InterPro"/>
</dbReference>
<dbReference type="GO" id="GO:0005975">
    <property type="term" value="P:carbohydrate metabolic process"/>
    <property type="evidence" value="ECO:0007669"/>
    <property type="project" value="UniProtKB-ARBA"/>
</dbReference>
<gene>
    <name evidence="4" type="ORF">EYD45_05575</name>
</gene>
<dbReference type="InterPro" id="IPR026444">
    <property type="entry name" value="Secre_tail"/>
</dbReference>
<evidence type="ECO:0000313" key="4">
    <source>
        <dbReference type="EMBL" id="TBN04732.1"/>
    </source>
</evidence>
<dbReference type="InterPro" id="IPR000998">
    <property type="entry name" value="MAM_dom"/>
</dbReference>
<dbReference type="InterPro" id="IPR051560">
    <property type="entry name" value="MAM_domain-containing"/>
</dbReference>
<dbReference type="SUPFAM" id="SSF49299">
    <property type="entry name" value="PKD domain"/>
    <property type="match status" value="1"/>
</dbReference>
<dbReference type="EMBL" id="SIRT01000003">
    <property type="protein sequence ID" value="TBN04732.1"/>
    <property type="molecule type" value="Genomic_DNA"/>
</dbReference>
<dbReference type="SUPFAM" id="SSF55486">
    <property type="entry name" value="Metalloproteases ('zincins'), catalytic domain"/>
    <property type="match status" value="1"/>
</dbReference>
<dbReference type="Gene3D" id="3.40.390.10">
    <property type="entry name" value="Collagenase (Catalytic Domain)"/>
    <property type="match status" value="1"/>
</dbReference>
<reference evidence="4 5" key="1">
    <citation type="submission" date="2019-02" db="EMBL/GenBank/DDBJ databases">
        <title>Hyunsoonleella sp., isolated from marine sediment.</title>
        <authorList>
            <person name="Liu B.-T."/>
        </authorList>
    </citation>
    <scope>NUCLEOTIDE SEQUENCE [LARGE SCALE GENOMIC DNA]</scope>
    <source>
        <strain evidence="4 5">T58</strain>
    </source>
</reference>
<dbReference type="SMART" id="SM00137">
    <property type="entry name" value="MAM"/>
    <property type="match status" value="1"/>
</dbReference>
<dbReference type="Gene3D" id="2.60.40.10">
    <property type="entry name" value="Immunoglobulins"/>
    <property type="match status" value="1"/>
</dbReference>
<dbReference type="CDD" id="cd06263">
    <property type="entry name" value="MAM"/>
    <property type="match status" value="1"/>
</dbReference>
<feature type="chain" id="PRO_5020411602" evidence="2">
    <location>
        <begin position="28"/>
        <end position="671"/>
    </location>
</feature>
<evidence type="ECO:0000256" key="1">
    <source>
        <dbReference type="ARBA" id="ARBA00022729"/>
    </source>
</evidence>
<dbReference type="Pfam" id="PF00629">
    <property type="entry name" value="MAM"/>
    <property type="match status" value="1"/>
</dbReference>
<dbReference type="InterPro" id="IPR024079">
    <property type="entry name" value="MetalloPept_cat_dom_sf"/>
</dbReference>
<feature type="domain" description="MAM" evidence="3">
    <location>
        <begin position="420"/>
        <end position="588"/>
    </location>
</feature>
<dbReference type="Pfam" id="PF05572">
    <property type="entry name" value="Peptidase_M43"/>
    <property type="match status" value="1"/>
</dbReference>
<accession>A0A4Q9FI43</accession>
<dbReference type="InterPro" id="IPR013320">
    <property type="entry name" value="ConA-like_dom_sf"/>
</dbReference>
<dbReference type="CDD" id="cd00146">
    <property type="entry name" value="PKD"/>
    <property type="match status" value="1"/>
</dbReference>
<name>A0A4Q9FI43_9FLAO</name>
<comment type="caution">
    <text evidence="4">The sequence shown here is derived from an EMBL/GenBank/DDBJ whole genome shotgun (WGS) entry which is preliminary data.</text>
</comment>
<dbReference type="OrthoDB" id="6278496at2"/>
<dbReference type="Gene3D" id="2.60.120.200">
    <property type="match status" value="1"/>
</dbReference>